<accession>A0A3D9BSW7</accession>
<dbReference type="RefSeq" id="WP_115949153.1">
    <property type="nucleotide sequence ID" value="NZ_QNVS01000006.1"/>
</dbReference>
<dbReference type="Proteomes" id="UP000256512">
    <property type="component" value="Unassembled WGS sequence"/>
</dbReference>
<feature type="domain" description="Glyoxalase/fosfomycin resistance/dioxygenase" evidence="1">
    <location>
        <begin position="12"/>
        <end position="116"/>
    </location>
</feature>
<proteinExistence type="predicted"/>
<keyword evidence="3" id="KW-1185">Reference proteome</keyword>
<protein>
    <submittedName>
        <fullName evidence="2">Glyoxalase</fullName>
    </submittedName>
</protein>
<reference evidence="2 3" key="1">
    <citation type="journal article" date="2006" name="Int. J. Syst. Evol. Microbiol.">
        <title>Chryseobacterium piscium sp. nov., isolated from fish of the South Atlantic Ocean off South Africa.</title>
        <authorList>
            <person name="de Beer H."/>
            <person name="Hugo C.J."/>
            <person name="Jooste P.J."/>
            <person name="Vancanneyt M."/>
            <person name="Coenye T."/>
            <person name="Vandamme P."/>
        </authorList>
    </citation>
    <scope>NUCLEOTIDE SEQUENCE [LARGE SCALE GENOMIC DNA]</scope>
    <source>
        <strain evidence="2 3">CCUG 51923</strain>
    </source>
</reference>
<evidence type="ECO:0000313" key="3">
    <source>
        <dbReference type="Proteomes" id="UP000256512"/>
    </source>
</evidence>
<evidence type="ECO:0000313" key="2">
    <source>
        <dbReference type="EMBL" id="REC56441.1"/>
    </source>
</evidence>
<dbReference type="EMBL" id="QNVS01000006">
    <property type="protein sequence ID" value="REC56441.1"/>
    <property type="molecule type" value="Genomic_DNA"/>
</dbReference>
<sequence>MNQKIKSIRPFIGSKDFAESRAFYRDLGFEEVEIDSKFSVFKKGDFAFYLQDYYAKEWIENTMIFLEIENVDLYWEELVSLNLKQKYDTIRLVPAKTEVWGKECFLLDPAGVLWHFGEFFTS</sequence>
<dbReference type="InterPro" id="IPR029068">
    <property type="entry name" value="Glyas_Bleomycin-R_OHBP_Dase"/>
</dbReference>
<dbReference type="InterPro" id="IPR004360">
    <property type="entry name" value="Glyas_Fos-R_dOase_dom"/>
</dbReference>
<comment type="caution">
    <text evidence="2">The sequence shown here is derived from an EMBL/GenBank/DDBJ whole genome shotgun (WGS) entry which is preliminary data.</text>
</comment>
<dbReference type="SUPFAM" id="SSF54593">
    <property type="entry name" value="Glyoxalase/Bleomycin resistance protein/Dihydroxybiphenyl dioxygenase"/>
    <property type="match status" value="1"/>
</dbReference>
<dbReference type="AlphaFoldDB" id="A0A3D9BSW7"/>
<name>A0A3D9BSW7_9FLAO</name>
<evidence type="ECO:0000259" key="1">
    <source>
        <dbReference type="Pfam" id="PF00903"/>
    </source>
</evidence>
<organism evidence="2 3">
    <name type="scientific">Chryseobacterium piscium</name>
    <dbReference type="NCBI Taxonomy" id="333702"/>
    <lineage>
        <taxon>Bacteria</taxon>
        <taxon>Pseudomonadati</taxon>
        <taxon>Bacteroidota</taxon>
        <taxon>Flavobacteriia</taxon>
        <taxon>Flavobacteriales</taxon>
        <taxon>Weeksellaceae</taxon>
        <taxon>Chryseobacterium group</taxon>
        <taxon>Chryseobacterium</taxon>
    </lineage>
</organism>
<gene>
    <name evidence="2" type="ORF">DRF62_03810</name>
</gene>
<dbReference type="Pfam" id="PF00903">
    <property type="entry name" value="Glyoxalase"/>
    <property type="match status" value="1"/>
</dbReference>
<dbReference type="Gene3D" id="3.10.180.10">
    <property type="entry name" value="2,3-Dihydroxybiphenyl 1,2-Dioxygenase, domain 1"/>
    <property type="match status" value="1"/>
</dbReference>